<evidence type="ECO:0000256" key="2">
    <source>
        <dbReference type="ARBA" id="ARBA00022475"/>
    </source>
</evidence>
<dbReference type="Proteomes" id="UP001501455">
    <property type="component" value="Unassembled WGS sequence"/>
</dbReference>
<evidence type="ECO:0000256" key="1">
    <source>
        <dbReference type="ARBA" id="ARBA00004651"/>
    </source>
</evidence>
<comment type="subcellular location">
    <subcellularLocation>
        <location evidence="1">Cell membrane</location>
        <topology evidence="1">Multi-pass membrane protein</topology>
    </subcellularLocation>
</comment>
<keyword evidence="4 6" id="KW-1133">Transmembrane helix</keyword>
<keyword evidence="5 6" id="KW-0472">Membrane</keyword>
<feature type="transmembrane region" description="Helical" evidence="6">
    <location>
        <begin position="65"/>
        <end position="85"/>
    </location>
</feature>
<name>A0ABP6TH94_9ACTN</name>
<dbReference type="PANTHER" id="PTHR23513">
    <property type="entry name" value="INTEGRAL MEMBRANE EFFLUX PROTEIN-RELATED"/>
    <property type="match status" value="1"/>
</dbReference>
<reference evidence="8" key="1">
    <citation type="journal article" date="2019" name="Int. J. Syst. Evol. Microbiol.">
        <title>The Global Catalogue of Microorganisms (GCM) 10K type strain sequencing project: providing services to taxonomists for standard genome sequencing and annotation.</title>
        <authorList>
            <consortium name="The Broad Institute Genomics Platform"/>
            <consortium name="The Broad Institute Genome Sequencing Center for Infectious Disease"/>
            <person name="Wu L."/>
            <person name="Ma J."/>
        </authorList>
    </citation>
    <scope>NUCLEOTIDE SEQUENCE [LARGE SCALE GENOMIC DNA]</scope>
    <source>
        <strain evidence="8">JCM 4816</strain>
    </source>
</reference>
<comment type="caution">
    <text evidence="7">The sequence shown here is derived from an EMBL/GenBank/DDBJ whole genome shotgun (WGS) entry which is preliminary data.</text>
</comment>
<dbReference type="RefSeq" id="WP_318296674.1">
    <property type="nucleotide sequence ID" value="NZ_BAAAXF010000014.1"/>
</dbReference>
<keyword evidence="2" id="KW-1003">Cell membrane</keyword>
<dbReference type="PANTHER" id="PTHR23513:SF11">
    <property type="entry name" value="STAPHYLOFERRIN A TRANSPORTER"/>
    <property type="match status" value="1"/>
</dbReference>
<keyword evidence="3 6" id="KW-0812">Transmembrane</keyword>
<keyword evidence="8" id="KW-1185">Reference proteome</keyword>
<feature type="transmembrane region" description="Helical" evidence="6">
    <location>
        <begin position="155"/>
        <end position="178"/>
    </location>
</feature>
<evidence type="ECO:0000256" key="5">
    <source>
        <dbReference type="ARBA" id="ARBA00023136"/>
    </source>
</evidence>
<evidence type="ECO:0000256" key="3">
    <source>
        <dbReference type="ARBA" id="ARBA00022692"/>
    </source>
</evidence>
<feature type="transmembrane region" description="Helical" evidence="6">
    <location>
        <begin position="323"/>
        <end position="345"/>
    </location>
</feature>
<dbReference type="SUPFAM" id="SSF103473">
    <property type="entry name" value="MFS general substrate transporter"/>
    <property type="match status" value="1"/>
</dbReference>
<dbReference type="InterPro" id="IPR036259">
    <property type="entry name" value="MFS_trans_sf"/>
</dbReference>
<proteinExistence type="predicted"/>
<protein>
    <submittedName>
        <fullName evidence="7">MFS transporter</fullName>
    </submittedName>
</protein>
<dbReference type="EMBL" id="BAAAXF010000014">
    <property type="protein sequence ID" value="GAA3494093.1"/>
    <property type="molecule type" value="Genomic_DNA"/>
</dbReference>
<gene>
    <name evidence="7" type="ORF">GCM10019016_011920</name>
</gene>
<feature type="transmembrane region" description="Helical" evidence="6">
    <location>
        <begin position="116"/>
        <end position="135"/>
    </location>
</feature>
<sequence length="409" mass="40337">MARTGTEPAPAPAAPAPGYRAVLRAPGMRAVFAAHAVSMAGKLAAEVALSILVHQRTGSPLLSSLVLVCAFAPHAVGGTALSALADRFPPRRVLAGCDLLAAGCVAAMLLPGLPVAALLLLLLGTGLVAPVAQGARAAILTQLLDDGLFPVGRSLLRTVSQTAVVTGFALGGVLVAAVGPYRTLAADAVSLLVSAALAGLCTPATPALAPDGRRSPAGVLADSADGLRRLFADRTVRRLVLLTWAVPGFSAVGDGLAVAYTAQAGAPATAAGALFTGYAAGTVLGETAVARLAPARRRRLVVPLLVCSQAPLAAFLLGPPVPAAVALLALSGAGFACNQGIDPLILAATEPACRGRLFTVQTSGMMTVQGAAIALSGAAGTVVAPGLVIGASGVAGTAVVVILFVRARG</sequence>
<evidence type="ECO:0000313" key="8">
    <source>
        <dbReference type="Proteomes" id="UP001501455"/>
    </source>
</evidence>
<accession>A0ABP6TH94</accession>
<evidence type="ECO:0000256" key="4">
    <source>
        <dbReference type="ARBA" id="ARBA00022989"/>
    </source>
</evidence>
<evidence type="ECO:0000313" key="7">
    <source>
        <dbReference type="EMBL" id="GAA3494093.1"/>
    </source>
</evidence>
<dbReference type="Gene3D" id="1.20.1250.20">
    <property type="entry name" value="MFS general substrate transporter like domains"/>
    <property type="match status" value="1"/>
</dbReference>
<feature type="transmembrane region" description="Helical" evidence="6">
    <location>
        <begin position="268"/>
        <end position="288"/>
    </location>
</feature>
<feature type="transmembrane region" description="Helical" evidence="6">
    <location>
        <begin position="239"/>
        <end position="262"/>
    </location>
</feature>
<feature type="transmembrane region" description="Helical" evidence="6">
    <location>
        <begin position="30"/>
        <end position="53"/>
    </location>
</feature>
<feature type="transmembrane region" description="Helical" evidence="6">
    <location>
        <begin position="382"/>
        <end position="405"/>
    </location>
</feature>
<dbReference type="Pfam" id="PF07690">
    <property type="entry name" value="MFS_1"/>
    <property type="match status" value="1"/>
</dbReference>
<organism evidence="7 8">
    <name type="scientific">Streptomyces prasinosporus</name>
    <dbReference type="NCBI Taxonomy" id="68256"/>
    <lineage>
        <taxon>Bacteria</taxon>
        <taxon>Bacillati</taxon>
        <taxon>Actinomycetota</taxon>
        <taxon>Actinomycetes</taxon>
        <taxon>Kitasatosporales</taxon>
        <taxon>Streptomycetaceae</taxon>
        <taxon>Streptomyces</taxon>
        <taxon>Streptomyces albogriseolus group</taxon>
    </lineage>
</organism>
<evidence type="ECO:0000256" key="6">
    <source>
        <dbReference type="SAM" id="Phobius"/>
    </source>
</evidence>
<dbReference type="InterPro" id="IPR011701">
    <property type="entry name" value="MFS"/>
</dbReference>